<dbReference type="AlphaFoldDB" id="A0AAJ1MIM4"/>
<evidence type="ECO:0000313" key="1">
    <source>
        <dbReference type="EMBL" id="MDC7225692.1"/>
    </source>
</evidence>
<dbReference type="GO" id="GO:0032259">
    <property type="term" value="P:methylation"/>
    <property type="evidence" value="ECO:0007669"/>
    <property type="project" value="UniProtKB-KW"/>
</dbReference>
<dbReference type="EMBL" id="JAQQAL010000009">
    <property type="protein sequence ID" value="MDC7225692.1"/>
    <property type="molecule type" value="Genomic_DNA"/>
</dbReference>
<keyword evidence="1" id="KW-0808">Transferase</keyword>
<keyword evidence="1" id="KW-0489">Methyltransferase</keyword>
<dbReference type="GO" id="GO:0008168">
    <property type="term" value="F:methyltransferase activity"/>
    <property type="evidence" value="ECO:0007669"/>
    <property type="project" value="UniProtKB-KW"/>
</dbReference>
<reference evidence="1 2" key="1">
    <citation type="submission" date="2022-12" db="EMBL/GenBank/DDBJ databases">
        <title>Metagenome assembled genome from gulf of manar.</title>
        <authorList>
            <person name="Kohli P."/>
            <person name="Pk S."/>
            <person name="Venkata Ramana C."/>
            <person name="Sasikala C."/>
        </authorList>
    </citation>
    <scope>NUCLEOTIDE SEQUENCE [LARGE SCALE GENOMIC DNA]</scope>
    <source>
        <strain evidence="1">JB008</strain>
    </source>
</reference>
<accession>A0AAJ1MIM4</accession>
<dbReference type="Proteomes" id="UP001221217">
    <property type="component" value="Unassembled WGS sequence"/>
</dbReference>
<gene>
    <name evidence="1" type="ORF">PQJ61_02885</name>
</gene>
<comment type="caution">
    <text evidence="1">The sequence shown here is derived from an EMBL/GenBank/DDBJ whole genome shotgun (WGS) entry which is preliminary data.</text>
</comment>
<organism evidence="1 2">
    <name type="scientific">Candidatus Thalassospirochaeta sargassi</name>
    <dbReference type="NCBI Taxonomy" id="3119039"/>
    <lineage>
        <taxon>Bacteria</taxon>
        <taxon>Pseudomonadati</taxon>
        <taxon>Spirochaetota</taxon>
        <taxon>Spirochaetia</taxon>
        <taxon>Spirochaetales</taxon>
        <taxon>Spirochaetaceae</taxon>
        <taxon>Candidatus Thalassospirochaeta</taxon>
    </lineage>
</organism>
<sequence length="178" mass="19394">MLLTLLLTAAIIAALSSVFIITASLQTGVVPMPSLPSERRLVLEILGNYKDIKNITDLGSGWGGLARSISRRYPGKRVTAVEYSFVPHFFSKLISGLSGGPVTINSMADIFTTTLDDNAAYITYLSGSSMKKLRASFERDQPGNGVLISIAFRMPGWTETRVEHAGGTLRTPVYIYEF</sequence>
<name>A0AAJ1MIM4_9SPIO</name>
<dbReference type="InterPro" id="IPR029063">
    <property type="entry name" value="SAM-dependent_MTases_sf"/>
</dbReference>
<dbReference type="Gene3D" id="3.40.50.150">
    <property type="entry name" value="Vaccinia Virus protein VP39"/>
    <property type="match status" value="1"/>
</dbReference>
<proteinExistence type="predicted"/>
<protein>
    <submittedName>
        <fullName evidence="1">Class I SAM-dependent methyltransferase</fullName>
    </submittedName>
</protein>
<dbReference type="CDD" id="cd02440">
    <property type="entry name" value="AdoMet_MTases"/>
    <property type="match status" value="1"/>
</dbReference>
<dbReference type="SUPFAM" id="SSF53335">
    <property type="entry name" value="S-adenosyl-L-methionine-dependent methyltransferases"/>
    <property type="match status" value="1"/>
</dbReference>
<evidence type="ECO:0000313" key="2">
    <source>
        <dbReference type="Proteomes" id="UP001221217"/>
    </source>
</evidence>